<keyword evidence="2" id="KW-0472">Membrane</keyword>
<feature type="transmembrane region" description="Helical" evidence="2">
    <location>
        <begin position="164"/>
        <end position="184"/>
    </location>
</feature>
<protein>
    <submittedName>
        <fullName evidence="3">Uncharacterized protein</fullName>
    </submittedName>
</protein>
<reference evidence="3" key="1">
    <citation type="journal article" date="2019" name="Genome Biol. Evol.">
        <title>The Rhododendron genome and chromosomal organization provide insight into shared whole-genome duplications across the heath family (Ericaceae).</title>
        <authorList>
            <person name="Soza V.L."/>
            <person name="Lindsley D."/>
            <person name="Waalkes A."/>
            <person name="Ramage E."/>
            <person name="Patwardhan R.P."/>
            <person name="Burton J.N."/>
            <person name="Adey A."/>
            <person name="Kumar A."/>
            <person name="Qiu R."/>
            <person name="Shendure J."/>
            <person name="Hall B."/>
        </authorList>
    </citation>
    <scope>NUCLEOTIDE SEQUENCE</scope>
    <source>
        <strain evidence="3">RSF 1966-606</strain>
    </source>
</reference>
<keyword evidence="2" id="KW-0812">Transmembrane</keyword>
<evidence type="ECO:0000256" key="2">
    <source>
        <dbReference type="SAM" id="Phobius"/>
    </source>
</evidence>
<dbReference type="PROSITE" id="PS50088">
    <property type="entry name" value="ANK_REPEAT"/>
    <property type="match status" value="1"/>
</dbReference>
<evidence type="ECO:0000313" key="3">
    <source>
        <dbReference type="EMBL" id="KAE9444816.1"/>
    </source>
</evidence>
<accession>A0A6A4K4L9</accession>
<feature type="transmembrane region" description="Helical" evidence="2">
    <location>
        <begin position="376"/>
        <end position="396"/>
    </location>
</feature>
<dbReference type="GO" id="GO:0016020">
    <property type="term" value="C:membrane"/>
    <property type="evidence" value="ECO:0007669"/>
    <property type="project" value="TreeGrafter"/>
</dbReference>
<dbReference type="EMBL" id="QEFC01005479">
    <property type="protein sequence ID" value="KAE9444816.1"/>
    <property type="molecule type" value="Genomic_DNA"/>
</dbReference>
<dbReference type="InterPro" id="IPR002110">
    <property type="entry name" value="Ankyrin_rpt"/>
</dbReference>
<feature type="non-terminal residue" evidence="3">
    <location>
        <position position="1"/>
    </location>
</feature>
<feature type="repeat" description="ANK" evidence="1">
    <location>
        <begin position="34"/>
        <end position="57"/>
    </location>
</feature>
<dbReference type="OrthoDB" id="1923662at2759"/>
<name>A0A6A4K4L9_9ERIC</name>
<sequence length="410" mass="46266">MFGNAFVIQKLVDDENGNNSSVVKNEDLFGRNNKGNTPLHEAARFGRASVVETLLRKQESLVRERNNSGETPVYVAATCGHEDVFNHLIAKVDRDWEIMTRGTDNSNVLQAAVVGEHYGLAMSILELFPELAQNHDKEGRTALYLLAKKSKSFRSGSFYSPHNYMAGSLILSVHLLTILIYSCGRTKRIYDEKQKHAFALQLGQRLVKEEREWSRYLEDHMGSPIVEATKRGIIELVNEILRKFPEAAYSFDKNNNNNDEEENILRIAVEQKNWNMYILLKSKVELMRDGMLVGDVDKHGNTILHLAAKLGTTSSTLVQRGHLYQMVWDVCWFKQVSYDSPPHLGYLQNSNGETAAEAFMKEHSETREKAEKAVKYMNNGLMLISTLIGSVNYAALLTPPGGLPSRQGRS</sequence>
<dbReference type="SUPFAM" id="SSF48403">
    <property type="entry name" value="Ankyrin repeat"/>
    <property type="match status" value="1"/>
</dbReference>
<dbReference type="PANTHER" id="PTHR24177:SF365">
    <property type="entry name" value="ANKYRIN REPEAT-CONTAINING PROTEIN NPR4-LIKE ISOFORM X1"/>
    <property type="match status" value="1"/>
</dbReference>
<dbReference type="SMART" id="SM00248">
    <property type="entry name" value="ANK"/>
    <property type="match status" value="2"/>
</dbReference>
<proteinExistence type="predicted"/>
<dbReference type="Gene3D" id="1.25.40.20">
    <property type="entry name" value="Ankyrin repeat-containing domain"/>
    <property type="match status" value="2"/>
</dbReference>
<dbReference type="PANTHER" id="PTHR24177">
    <property type="entry name" value="CASKIN"/>
    <property type="match status" value="1"/>
</dbReference>
<evidence type="ECO:0000256" key="1">
    <source>
        <dbReference type="PROSITE-ProRule" id="PRU00023"/>
    </source>
</evidence>
<comment type="caution">
    <text evidence="3">The sequence shown here is derived from an EMBL/GenBank/DDBJ whole genome shotgun (WGS) entry which is preliminary data.</text>
</comment>
<keyword evidence="2" id="KW-1133">Transmembrane helix</keyword>
<dbReference type="PROSITE" id="PS50297">
    <property type="entry name" value="ANK_REP_REGION"/>
    <property type="match status" value="1"/>
</dbReference>
<dbReference type="InterPro" id="IPR036770">
    <property type="entry name" value="Ankyrin_rpt-contain_sf"/>
</dbReference>
<gene>
    <name evidence="3" type="ORF">C3L33_23286</name>
</gene>
<dbReference type="AlphaFoldDB" id="A0A6A4K4L9"/>
<organism evidence="3">
    <name type="scientific">Rhododendron williamsianum</name>
    <dbReference type="NCBI Taxonomy" id="262921"/>
    <lineage>
        <taxon>Eukaryota</taxon>
        <taxon>Viridiplantae</taxon>
        <taxon>Streptophyta</taxon>
        <taxon>Embryophyta</taxon>
        <taxon>Tracheophyta</taxon>
        <taxon>Spermatophyta</taxon>
        <taxon>Magnoliopsida</taxon>
        <taxon>eudicotyledons</taxon>
        <taxon>Gunneridae</taxon>
        <taxon>Pentapetalae</taxon>
        <taxon>asterids</taxon>
        <taxon>Ericales</taxon>
        <taxon>Ericaceae</taxon>
        <taxon>Ericoideae</taxon>
        <taxon>Rhodoreae</taxon>
        <taxon>Rhododendron</taxon>
    </lineage>
</organism>
<dbReference type="Pfam" id="PF12796">
    <property type="entry name" value="Ank_2"/>
    <property type="match status" value="1"/>
</dbReference>
<keyword evidence="1" id="KW-0040">ANK repeat</keyword>